<dbReference type="EMBL" id="JAAAMQ010000013">
    <property type="protein sequence ID" value="NBA11891.1"/>
    <property type="molecule type" value="Genomic_DNA"/>
</dbReference>
<keyword evidence="1" id="KW-0472">Membrane</keyword>
<feature type="transmembrane region" description="Helical" evidence="1">
    <location>
        <begin position="27"/>
        <end position="48"/>
    </location>
</feature>
<protein>
    <submittedName>
        <fullName evidence="2">DUF805 domain-containing protein</fullName>
    </submittedName>
</protein>
<evidence type="ECO:0000313" key="3">
    <source>
        <dbReference type="Proteomes" id="UP000719917"/>
    </source>
</evidence>
<evidence type="ECO:0000313" key="2">
    <source>
        <dbReference type="EMBL" id="NBA11891.1"/>
    </source>
</evidence>
<dbReference type="InterPro" id="IPR008523">
    <property type="entry name" value="DUF805"/>
</dbReference>
<keyword evidence="1" id="KW-1133">Transmembrane helix</keyword>
<name>A0AAJ2YZJ0_WEICO</name>
<dbReference type="RefSeq" id="WP_135797197.1">
    <property type="nucleotide sequence ID" value="NZ_CP027565.1"/>
</dbReference>
<organism evidence="2 3">
    <name type="scientific">Weissella confusa</name>
    <name type="common">Lactobacillus confusus</name>
    <dbReference type="NCBI Taxonomy" id="1583"/>
    <lineage>
        <taxon>Bacteria</taxon>
        <taxon>Bacillati</taxon>
        <taxon>Bacillota</taxon>
        <taxon>Bacilli</taxon>
        <taxon>Lactobacillales</taxon>
        <taxon>Lactobacillaceae</taxon>
        <taxon>Weissella</taxon>
    </lineage>
</organism>
<feature type="transmembrane region" description="Helical" evidence="1">
    <location>
        <begin position="96"/>
        <end position="115"/>
    </location>
</feature>
<reference evidence="2" key="1">
    <citation type="submission" date="2020-01" db="EMBL/GenBank/DDBJ databases">
        <title>First Reported Case and Whole Genome of Weissella confusa in an Equid.</title>
        <authorList>
            <person name="Little S.V."/>
            <person name="Lawhon S.D."/>
        </authorList>
    </citation>
    <scope>NUCLEOTIDE SEQUENCE</scope>
    <source>
        <strain evidence="2">718955</strain>
    </source>
</reference>
<comment type="caution">
    <text evidence="2">The sequence shown here is derived from an EMBL/GenBank/DDBJ whole genome shotgun (WGS) entry which is preliminary data.</text>
</comment>
<proteinExistence type="predicted"/>
<dbReference type="AlphaFoldDB" id="A0AAJ2YZJ0"/>
<feature type="transmembrane region" description="Helical" evidence="1">
    <location>
        <begin position="63"/>
        <end position="84"/>
    </location>
</feature>
<dbReference type="Proteomes" id="UP000719917">
    <property type="component" value="Unassembled WGS sequence"/>
</dbReference>
<accession>A0AAJ2YZJ0</accession>
<keyword evidence="1" id="KW-0812">Transmembrane</keyword>
<dbReference type="PANTHER" id="PTHR34980:SF2">
    <property type="entry name" value="INNER MEMBRANE PROTEIN YHAH-RELATED"/>
    <property type="match status" value="1"/>
</dbReference>
<evidence type="ECO:0000256" key="1">
    <source>
        <dbReference type="SAM" id="Phobius"/>
    </source>
</evidence>
<feature type="transmembrane region" description="Helical" evidence="1">
    <location>
        <begin position="121"/>
        <end position="141"/>
    </location>
</feature>
<dbReference type="Pfam" id="PF05656">
    <property type="entry name" value="DUF805"/>
    <property type="match status" value="1"/>
</dbReference>
<sequence length="152" mass="16857">MTTMTATFHAFWKHIFDFKGRTTRKEYFLNMLWQTVWLGMLALLLALFSNNLLVHLSAGVDHTGLTAVGVLLFVSVFAIAVPSFSMMVRRFNDIGLSFWGWKIFVLVIGLSFMPFGSGATMGHFAVDGIILILALIGTDGLKNVPLIGSRNK</sequence>
<dbReference type="GO" id="GO:0005886">
    <property type="term" value="C:plasma membrane"/>
    <property type="evidence" value="ECO:0007669"/>
    <property type="project" value="TreeGrafter"/>
</dbReference>
<dbReference type="PANTHER" id="PTHR34980">
    <property type="entry name" value="INNER MEMBRANE PROTEIN-RELATED-RELATED"/>
    <property type="match status" value="1"/>
</dbReference>
<gene>
    <name evidence="2" type="ORF">GTU77_06640</name>
</gene>